<dbReference type="SMART" id="SM00448">
    <property type="entry name" value="REC"/>
    <property type="match status" value="1"/>
</dbReference>
<evidence type="ECO:0000256" key="1">
    <source>
        <dbReference type="ARBA" id="ARBA00022553"/>
    </source>
</evidence>
<dbReference type="PANTHER" id="PTHR44591:SF24">
    <property type="entry name" value="PROTEIN-GLUTAMATE METHYLESTERASE_PROTEIN-GLUTAMINE GLUTAMINASE 1"/>
    <property type="match status" value="1"/>
</dbReference>
<evidence type="ECO:0000313" key="5">
    <source>
        <dbReference type="Proteomes" id="UP000681075"/>
    </source>
</evidence>
<dbReference type="InterPro" id="IPR001789">
    <property type="entry name" value="Sig_transdc_resp-reg_receiver"/>
</dbReference>
<reference evidence="4" key="1">
    <citation type="submission" date="2021-02" db="EMBL/GenBank/DDBJ databases">
        <title>Genome sequence of Rhodospirillales sp. strain TMPK1 isolated from soil.</title>
        <authorList>
            <person name="Nakai R."/>
            <person name="Kusada H."/>
            <person name="Tamaki H."/>
        </authorList>
    </citation>
    <scope>NUCLEOTIDE SEQUENCE</scope>
    <source>
        <strain evidence="4">TMPK1</strain>
    </source>
</reference>
<dbReference type="PANTHER" id="PTHR44591">
    <property type="entry name" value="STRESS RESPONSE REGULATOR PROTEIN 1"/>
    <property type="match status" value="1"/>
</dbReference>
<dbReference type="GO" id="GO:0000160">
    <property type="term" value="P:phosphorelay signal transduction system"/>
    <property type="evidence" value="ECO:0007669"/>
    <property type="project" value="InterPro"/>
</dbReference>
<dbReference type="EMBL" id="BOPV01000001">
    <property type="protein sequence ID" value="GIL38313.1"/>
    <property type="molecule type" value="Genomic_DNA"/>
</dbReference>
<feature type="domain" description="Response regulatory" evidence="3">
    <location>
        <begin position="9"/>
        <end position="119"/>
    </location>
</feature>
<accession>A0A8S8X6G7</accession>
<keyword evidence="5" id="KW-1185">Reference proteome</keyword>
<keyword evidence="1 2" id="KW-0597">Phosphoprotein</keyword>
<protein>
    <submittedName>
        <fullName evidence="4">Response regulator</fullName>
    </submittedName>
</protein>
<dbReference type="PROSITE" id="PS50110">
    <property type="entry name" value="RESPONSE_REGULATORY"/>
    <property type="match status" value="1"/>
</dbReference>
<dbReference type="InterPro" id="IPR011006">
    <property type="entry name" value="CheY-like_superfamily"/>
</dbReference>
<dbReference type="InterPro" id="IPR050595">
    <property type="entry name" value="Bact_response_regulator"/>
</dbReference>
<evidence type="ECO:0000259" key="3">
    <source>
        <dbReference type="PROSITE" id="PS50110"/>
    </source>
</evidence>
<dbReference type="Gene3D" id="3.40.50.2300">
    <property type="match status" value="1"/>
</dbReference>
<name>A0A8S8X6G7_9PROT</name>
<dbReference type="SUPFAM" id="SSF52172">
    <property type="entry name" value="CheY-like"/>
    <property type="match status" value="1"/>
</dbReference>
<organism evidence="4 5">
    <name type="scientific">Roseiterribacter gracilis</name>
    <dbReference type="NCBI Taxonomy" id="2812848"/>
    <lineage>
        <taxon>Bacteria</taxon>
        <taxon>Pseudomonadati</taxon>
        <taxon>Pseudomonadota</taxon>
        <taxon>Alphaproteobacteria</taxon>
        <taxon>Rhodospirillales</taxon>
        <taxon>Roseiterribacteraceae</taxon>
        <taxon>Roseiterribacter</taxon>
    </lineage>
</organism>
<dbReference type="Proteomes" id="UP000681075">
    <property type="component" value="Unassembled WGS sequence"/>
</dbReference>
<evidence type="ECO:0000256" key="2">
    <source>
        <dbReference type="PROSITE-ProRule" id="PRU00169"/>
    </source>
</evidence>
<sequence length="120" mass="12751">MASLLAGARILLVEDEALVAMMLEDMLLDLGCVVVGPAARVDEAMELVRGEAIDAAVLDVNLANETVLPVAEALAARGVPFVFGTGYARVDMLGSFADRPVLHKPYRSSDLSEAIRRVVV</sequence>
<proteinExistence type="predicted"/>
<gene>
    <name evidence="4" type="ORF">TMPK1_05500</name>
</gene>
<dbReference type="Pfam" id="PF00072">
    <property type="entry name" value="Response_reg"/>
    <property type="match status" value="1"/>
</dbReference>
<dbReference type="RefSeq" id="WP_420241291.1">
    <property type="nucleotide sequence ID" value="NZ_BOPV01000001.1"/>
</dbReference>
<feature type="modified residue" description="4-aspartylphosphate" evidence="2">
    <location>
        <position position="59"/>
    </location>
</feature>
<comment type="caution">
    <text evidence="4">The sequence shown here is derived from an EMBL/GenBank/DDBJ whole genome shotgun (WGS) entry which is preliminary data.</text>
</comment>
<evidence type="ECO:0000313" key="4">
    <source>
        <dbReference type="EMBL" id="GIL38313.1"/>
    </source>
</evidence>
<dbReference type="AlphaFoldDB" id="A0A8S8X6G7"/>